<evidence type="ECO:0000313" key="8">
    <source>
        <dbReference type="EMBL" id="AMD93883.1"/>
    </source>
</evidence>
<dbReference type="GO" id="GO:0016791">
    <property type="term" value="F:phosphatase activity"/>
    <property type="evidence" value="ECO:0007669"/>
    <property type="project" value="InterPro"/>
</dbReference>
<dbReference type="InterPro" id="IPR036412">
    <property type="entry name" value="HAD-like_sf"/>
</dbReference>
<keyword evidence="6" id="KW-0119">Carbohydrate metabolism</keyword>
<comment type="similarity">
    <text evidence="2">Belongs to the GmhB family.</text>
</comment>
<dbReference type="RefSeq" id="WP_066608270.1">
    <property type="nucleotide sequence ID" value="NZ_CP014230.1"/>
</dbReference>
<dbReference type="NCBIfam" id="TIGR01662">
    <property type="entry name" value="HAD-SF-IIIA"/>
    <property type="match status" value="1"/>
</dbReference>
<evidence type="ECO:0000256" key="3">
    <source>
        <dbReference type="ARBA" id="ARBA00022490"/>
    </source>
</evidence>
<dbReference type="InterPro" id="IPR023214">
    <property type="entry name" value="HAD_sf"/>
</dbReference>
<organism evidence="8 9">
    <name type="scientific">Desulfomicrobium orale DSM 12838</name>
    <dbReference type="NCBI Taxonomy" id="888061"/>
    <lineage>
        <taxon>Bacteria</taxon>
        <taxon>Pseudomonadati</taxon>
        <taxon>Thermodesulfobacteriota</taxon>
        <taxon>Desulfovibrionia</taxon>
        <taxon>Desulfovibrionales</taxon>
        <taxon>Desulfomicrobiaceae</taxon>
        <taxon>Desulfomicrobium</taxon>
    </lineage>
</organism>
<evidence type="ECO:0000256" key="4">
    <source>
        <dbReference type="ARBA" id="ARBA00022723"/>
    </source>
</evidence>
<protein>
    <recommendedName>
        <fullName evidence="7">D,D-heptose 1,7-bisphosphate phosphatase</fullName>
    </recommendedName>
</protein>
<evidence type="ECO:0000256" key="7">
    <source>
        <dbReference type="ARBA" id="ARBA00031828"/>
    </source>
</evidence>
<evidence type="ECO:0000256" key="6">
    <source>
        <dbReference type="ARBA" id="ARBA00023277"/>
    </source>
</evidence>
<dbReference type="STRING" id="888061.AXF15_12760"/>
<evidence type="ECO:0000256" key="5">
    <source>
        <dbReference type="ARBA" id="ARBA00022801"/>
    </source>
</evidence>
<dbReference type="PANTHER" id="PTHR42891:SF1">
    <property type="entry name" value="D-GLYCERO-BETA-D-MANNO-HEPTOSE-1,7-BISPHOSPHATE 7-PHOSPHATASE"/>
    <property type="match status" value="1"/>
</dbReference>
<dbReference type="OrthoDB" id="9814110at2"/>
<gene>
    <name evidence="8" type="ORF">AXF15_12760</name>
</gene>
<dbReference type="GO" id="GO:0005975">
    <property type="term" value="P:carbohydrate metabolic process"/>
    <property type="evidence" value="ECO:0007669"/>
    <property type="project" value="InterPro"/>
</dbReference>
<accession>A0A0X8JSR8</accession>
<dbReference type="GO" id="GO:0005737">
    <property type="term" value="C:cytoplasm"/>
    <property type="evidence" value="ECO:0007669"/>
    <property type="project" value="UniProtKB-SubCell"/>
</dbReference>
<evidence type="ECO:0000313" key="9">
    <source>
        <dbReference type="Proteomes" id="UP000063964"/>
    </source>
</evidence>
<name>A0A0X8JSR8_9BACT</name>
<evidence type="ECO:0000256" key="2">
    <source>
        <dbReference type="ARBA" id="ARBA00005628"/>
    </source>
</evidence>
<dbReference type="InterPro" id="IPR006543">
    <property type="entry name" value="Histidinol-phos"/>
</dbReference>
<comment type="subcellular location">
    <subcellularLocation>
        <location evidence="1">Cytoplasm</location>
    </subcellularLocation>
</comment>
<keyword evidence="4" id="KW-0479">Metal-binding</keyword>
<dbReference type="Pfam" id="PF13242">
    <property type="entry name" value="Hydrolase_like"/>
    <property type="match status" value="1"/>
</dbReference>
<dbReference type="AlphaFoldDB" id="A0A0X8JSR8"/>
<dbReference type="GO" id="GO:0046872">
    <property type="term" value="F:metal ion binding"/>
    <property type="evidence" value="ECO:0007669"/>
    <property type="project" value="UniProtKB-KW"/>
</dbReference>
<dbReference type="PANTHER" id="PTHR42891">
    <property type="entry name" value="D-GLYCERO-BETA-D-MANNO-HEPTOSE-1,7-BISPHOSPHATE 7-PHOSPHATASE"/>
    <property type="match status" value="1"/>
</dbReference>
<dbReference type="Gene3D" id="3.40.50.1000">
    <property type="entry name" value="HAD superfamily/HAD-like"/>
    <property type="match status" value="1"/>
</dbReference>
<dbReference type="InterPro" id="IPR004446">
    <property type="entry name" value="Heptose_bisP_phosphatase"/>
</dbReference>
<dbReference type="Proteomes" id="UP000063964">
    <property type="component" value="Chromosome"/>
</dbReference>
<dbReference type="KEGG" id="doa:AXF15_12760"/>
<sequence length="207" mass="22832">MTTITTILLDRDGTLIEEEHYLSDPALVRLIPGIATPWKTLAGRGCRFFLATNQSGIGRGLFSREDYEKVHARLLELLRDHGMNLSGAALCPHAPVENCSCRKPGTGLWEELAGKYGLWPEQTAMAGDKAADIRFGLAAGFAETALVLSGHGREEALKLGLPPLADHENIRHLPVRPGWPRYQARTLGHYLSDLVQRTAHQDNAHRI</sequence>
<dbReference type="SUPFAM" id="SSF56784">
    <property type="entry name" value="HAD-like"/>
    <property type="match status" value="1"/>
</dbReference>
<dbReference type="NCBIfam" id="TIGR01656">
    <property type="entry name" value="Histidinol-ppas"/>
    <property type="match status" value="1"/>
</dbReference>
<proteinExistence type="inferred from homology"/>
<keyword evidence="3" id="KW-0963">Cytoplasm</keyword>
<dbReference type="InterPro" id="IPR006549">
    <property type="entry name" value="HAD-SF_hydro_IIIA"/>
</dbReference>
<evidence type="ECO:0000256" key="1">
    <source>
        <dbReference type="ARBA" id="ARBA00004496"/>
    </source>
</evidence>
<dbReference type="EMBL" id="CP014230">
    <property type="protein sequence ID" value="AMD93883.1"/>
    <property type="molecule type" value="Genomic_DNA"/>
</dbReference>
<keyword evidence="9" id="KW-1185">Reference proteome</keyword>
<keyword evidence="5 8" id="KW-0378">Hydrolase</keyword>
<reference evidence="9" key="1">
    <citation type="submission" date="2016-02" db="EMBL/GenBank/DDBJ databases">
        <authorList>
            <person name="Holder M.E."/>
            <person name="Ajami N.J."/>
            <person name="Petrosino J.F."/>
        </authorList>
    </citation>
    <scope>NUCLEOTIDE SEQUENCE [LARGE SCALE GENOMIC DNA]</scope>
    <source>
        <strain evidence="9">DSM 12838</strain>
    </source>
</reference>